<dbReference type="InterPro" id="IPR003787">
    <property type="entry name" value="Sulphur_relay_DsrE/F-like"/>
</dbReference>
<name>A0A1F6GTS8_9PROT</name>
<reference evidence="2 3" key="1">
    <citation type="journal article" date="2016" name="Nat. Commun.">
        <title>Thousands of microbial genomes shed light on interconnected biogeochemical processes in an aquifer system.</title>
        <authorList>
            <person name="Anantharaman K."/>
            <person name="Brown C.T."/>
            <person name="Hug L.A."/>
            <person name="Sharon I."/>
            <person name="Castelle C.J."/>
            <person name="Probst A.J."/>
            <person name="Thomas B.C."/>
            <person name="Singh A."/>
            <person name="Wilkins M.J."/>
            <person name="Karaoz U."/>
            <person name="Brodie E.L."/>
            <person name="Williams K.H."/>
            <person name="Hubbard S.S."/>
            <person name="Banfield J.F."/>
        </authorList>
    </citation>
    <scope>NUCLEOTIDE SEQUENCE [LARGE SCALE GENOMIC DNA]</scope>
</reference>
<dbReference type="NCBIfam" id="NF001238">
    <property type="entry name" value="PRK00211.1"/>
    <property type="match status" value="1"/>
</dbReference>
<dbReference type="NCBIfam" id="TIGR03010">
    <property type="entry name" value="sulf_tusC_dsrF"/>
    <property type="match status" value="1"/>
</dbReference>
<evidence type="ECO:0000256" key="1">
    <source>
        <dbReference type="ARBA" id="ARBA00005996"/>
    </source>
</evidence>
<dbReference type="Proteomes" id="UP000177583">
    <property type="component" value="Unassembled WGS sequence"/>
</dbReference>
<dbReference type="AlphaFoldDB" id="A0A1F6GTS8"/>
<accession>A0A1F6GTS8</accession>
<dbReference type="Pfam" id="PF02635">
    <property type="entry name" value="DsrE"/>
    <property type="match status" value="1"/>
</dbReference>
<dbReference type="Gene3D" id="3.40.1260.10">
    <property type="entry name" value="DsrEFH-like"/>
    <property type="match status" value="1"/>
</dbReference>
<dbReference type="InterPro" id="IPR017462">
    <property type="entry name" value="Sulphur_relay_TusC/DsrF"/>
</dbReference>
<dbReference type="EMBL" id="MFNF01000033">
    <property type="protein sequence ID" value="OGH01547.1"/>
    <property type="molecule type" value="Genomic_DNA"/>
</dbReference>
<dbReference type="PANTHER" id="PTHR38780:SF1">
    <property type="entry name" value="PROTEIN TUSC"/>
    <property type="match status" value="1"/>
</dbReference>
<sequence>MGEEIKKIMHVVRTAPHGTIYPYEGLEMVLIMAAYEQEISMTFIGDGVYCLKKDQDTSKLAIKGFMKTLGVLEDYDVEKLFVDRISLEERGLTEEDLYVAVEVLESPAIGKLMAQQDVIIPH</sequence>
<protein>
    <submittedName>
        <fullName evidence="2">Sulfurtransferase TusC</fullName>
    </submittedName>
</protein>
<dbReference type="GO" id="GO:0016740">
    <property type="term" value="F:transferase activity"/>
    <property type="evidence" value="ECO:0007669"/>
    <property type="project" value="UniProtKB-KW"/>
</dbReference>
<keyword evidence="2" id="KW-0808">Transferase</keyword>
<evidence type="ECO:0000313" key="2">
    <source>
        <dbReference type="EMBL" id="OGH01547.1"/>
    </source>
</evidence>
<comment type="caution">
    <text evidence="2">The sequence shown here is derived from an EMBL/GenBank/DDBJ whole genome shotgun (WGS) entry which is preliminary data.</text>
</comment>
<proteinExistence type="inferred from homology"/>
<evidence type="ECO:0000313" key="3">
    <source>
        <dbReference type="Proteomes" id="UP000177583"/>
    </source>
</evidence>
<dbReference type="InterPro" id="IPR027396">
    <property type="entry name" value="DsrEFH-like"/>
</dbReference>
<gene>
    <name evidence="2" type="ORF">A2557_14035</name>
</gene>
<comment type="similarity">
    <text evidence="1">Belongs to the DsrF/TusC family.</text>
</comment>
<dbReference type="SUPFAM" id="SSF75169">
    <property type="entry name" value="DsrEFH-like"/>
    <property type="match status" value="1"/>
</dbReference>
<organism evidence="2 3">
    <name type="scientific">Candidatus Lambdaproteobacteria bacterium RIFOXYD2_FULL_56_26</name>
    <dbReference type="NCBI Taxonomy" id="1817773"/>
    <lineage>
        <taxon>Bacteria</taxon>
        <taxon>Pseudomonadati</taxon>
        <taxon>Pseudomonadota</taxon>
        <taxon>Candidatus Lambdaproteobacteria</taxon>
    </lineage>
</organism>
<dbReference type="PANTHER" id="PTHR38780">
    <property type="entry name" value="PROTEIN TUSC"/>
    <property type="match status" value="1"/>
</dbReference>